<keyword evidence="2" id="KW-0804">Transcription</keyword>
<dbReference type="Proteomes" id="UP000533598">
    <property type="component" value="Unassembled WGS sequence"/>
</dbReference>
<evidence type="ECO:0000313" key="6">
    <source>
        <dbReference type="Proteomes" id="UP000533598"/>
    </source>
</evidence>
<dbReference type="InterPro" id="IPR041916">
    <property type="entry name" value="Anti_sigma_zinc_sf"/>
</dbReference>
<keyword evidence="3" id="KW-0472">Membrane</keyword>
<feature type="domain" description="Putative zinc-finger" evidence="4">
    <location>
        <begin position="18"/>
        <end position="46"/>
    </location>
</feature>
<protein>
    <submittedName>
        <fullName evidence="5">Anti-sigma factor RsiW</fullName>
    </submittedName>
</protein>
<evidence type="ECO:0000256" key="2">
    <source>
        <dbReference type="ARBA" id="ARBA00023163"/>
    </source>
</evidence>
<name>A0A7W7FPM5_9PSEU</name>
<dbReference type="Gene3D" id="1.10.10.1320">
    <property type="entry name" value="Anti-sigma factor, zinc-finger domain"/>
    <property type="match status" value="1"/>
</dbReference>
<evidence type="ECO:0000256" key="3">
    <source>
        <dbReference type="SAM" id="Phobius"/>
    </source>
</evidence>
<keyword evidence="1" id="KW-0805">Transcription regulation</keyword>
<dbReference type="AlphaFoldDB" id="A0A7W7FPM5"/>
<comment type="caution">
    <text evidence="5">The sequence shown here is derived from an EMBL/GenBank/DDBJ whole genome shotgun (WGS) entry which is preliminary data.</text>
</comment>
<gene>
    <name evidence="5" type="ORF">HNR67_000119</name>
</gene>
<sequence length="205" mass="20734">MTDLRGWVRSEQHLTPDAIVAFVDGELSPVAHDRASAHVARCPRCAAEVSAQRSAQAAVRAAGTPGISNRLMASLCAIPQEVELPAMPDELAVTADGQLVTVQRPNAARAAAAARPVSGFGSGPVLGGSTPFGAGPSFGSQRRFGLGNRRVRNGAGMVVSGFMLGALALAVPAASAPVADVNQQPSQGGLIGKVPSGIPAQLTGR</sequence>
<proteinExistence type="predicted"/>
<reference evidence="5 6" key="1">
    <citation type="submission" date="2020-08" db="EMBL/GenBank/DDBJ databases">
        <title>Sequencing the genomes of 1000 actinobacteria strains.</title>
        <authorList>
            <person name="Klenk H.-P."/>
        </authorList>
    </citation>
    <scope>NUCLEOTIDE SEQUENCE [LARGE SCALE GENOMIC DNA]</scope>
    <source>
        <strain evidence="5 6">DSM 44230</strain>
    </source>
</reference>
<dbReference type="InterPro" id="IPR027383">
    <property type="entry name" value="Znf_put"/>
</dbReference>
<feature type="transmembrane region" description="Helical" evidence="3">
    <location>
        <begin position="151"/>
        <end position="171"/>
    </location>
</feature>
<evidence type="ECO:0000313" key="5">
    <source>
        <dbReference type="EMBL" id="MBB4674001.1"/>
    </source>
</evidence>
<keyword evidence="3" id="KW-0812">Transmembrane</keyword>
<dbReference type="RefSeq" id="WP_185000051.1">
    <property type="nucleotide sequence ID" value="NZ_BAAAUI010000013.1"/>
</dbReference>
<dbReference type="EMBL" id="JACHMH010000001">
    <property type="protein sequence ID" value="MBB4674001.1"/>
    <property type="molecule type" value="Genomic_DNA"/>
</dbReference>
<evidence type="ECO:0000259" key="4">
    <source>
        <dbReference type="Pfam" id="PF13490"/>
    </source>
</evidence>
<organism evidence="5 6">
    <name type="scientific">Crossiella cryophila</name>
    <dbReference type="NCBI Taxonomy" id="43355"/>
    <lineage>
        <taxon>Bacteria</taxon>
        <taxon>Bacillati</taxon>
        <taxon>Actinomycetota</taxon>
        <taxon>Actinomycetes</taxon>
        <taxon>Pseudonocardiales</taxon>
        <taxon>Pseudonocardiaceae</taxon>
        <taxon>Crossiella</taxon>
    </lineage>
</organism>
<evidence type="ECO:0000256" key="1">
    <source>
        <dbReference type="ARBA" id="ARBA00023015"/>
    </source>
</evidence>
<dbReference type="Pfam" id="PF13490">
    <property type="entry name" value="zf-HC2"/>
    <property type="match status" value="1"/>
</dbReference>
<keyword evidence="6" id="KW-1185">Reference proteome</keyword>
<accession>A0A7W7FPM5</accession>
<keyword evidence="3" id="KW-1133">Transmembrane helix</keyword>